<evidence type="ECO:0000256" key="1">
    <source>
        <dbReference type="SAM" id="MobiDB-lite"/>
    </source>
</evidence>
<feature type="transmembrane region" description="Helical" evidence="2">
    <location>
        <begin position="165"/>
        <end position="187"/>
    </location>
</feature>
<dbReference type="EMBL" id="CP063169">
    <property type="protein sequence ID" value="QOR71936.1"/>
    <property type="molecule type" value="Genomic_DNA"/>
</dbReference>
<organism evidence="3 4">
    <name type="scientific">Ruania alkalisoli</name>
    <dbReference type="NCBI Taxonomy" id="2779775"/>
    <lineage>
        <taxon>Bacteria</taxon>
        <taxon>Bacillati</taxon>
        <taxon>Actinomycetota</taxon>
        <taxon>Actinomycetes</taxon>
        <taxon>Micrococcales</taxon>
        <taxon>Ruaniaceae</taxon>
        <taxon>Ruania</taxon>
    </lineage>
</organism>
<keyword evidence="2" id="KW-1133">Transmembrane helix</keyword>
<feature type="transmembrane region" description="Helical" evidence="2">
    <location>
        <begin position="194"/>
        <end position="212"/>
    </location>
</feature>
<sequence>MSASASSPTATSARPPAVSGRGATFGRVIAAEWTKIASLRSSYLLAAGTVAVSGALTYLSANASAGDPGFDPLGSLTSALVLTPVGLLVLGVLVGTGEFSTGTYQSTFTAVPRRLPVLAAQVVVTAAFALLVSLAAVGAAVLGILPAAGSRGIALDLTGEQTMQILAGMVIYPMGMALFGVAIGALLRRPVRAVVTAVTLTLVLPIVLMLAADMATDPMAPSQPGSSPPAQAVVNTAVTFSPSGAGSLLTVPEGTGVEGAPDLGRWGGAGVLGAWILLPLAGAAVRLRTRDAT</sequence>
<feature type="region of interest" description="Disordered" evidence="1">
    <location>
        <begin position="1"/>
        <end position="20"/>
    </location>
</feature>
<dbReference type="RefSeq" id="WP_193498584.1">
    <property type="nucleotide sequence ID" value="NZ_CP063169.1"/>
</dbReference>
<dbReference type="KEGG" id="halt:IM660_06695"/>
<proteinExistence type="predicted"/>
<feature type="transmembrane region" description="Helical" evidence="2">
    <location>
        <begin position="73"/>
        <end position="94"/>
    </location>
</feature>
<reference evidence="3 4" key="1">
    <citation type="submission" date="2020-10" db="EMBL/GenBank/DDBJ databases">
        <title>Haloactinobacterium sp. RN3S43, a bacterium isolated from saline soil.</title>
        <authorList>
            <person name="Sun J.-Q."/>
        </authorList>
    </citation>
    <scope>NUCLEOTIDE SEQUENCE [LARGE SCALE GENOMIC DNA]</scope>
    <source>
        <strain evidence="3 4">RN3S43</strain>
    </source>
</reference>
<keyword evidence="2" id="KW-0472">Membrane</keyword>
<dbReference type="AlphaFoldDB" id="A0A7M1SWG5"/>
<evidence type="ECO:0000256" key="2">
    <source>
        <dbReference type="SAM" id="Phobius"/>
    </source>
</evidence>
<evidence type="ECO:0008006" key="5">
    <source>
        <dbReference type="Google" id="ProtNLM"/>
    </source>
</evidence>
<dbReference type="Proteomes" id="UP000593758">
    <property type="component" value="Chromosome"/>
</dbReference>
<feature type="compositionally biased region" description="Low complexity" evidence="1">
    <location>
        <begin position="1"/>
        <end position="17"/>
    </location>
</feature>
<keyword evidence="2" id="KW-0812">Transmembrane</keyword>
<protein>
    <recommendedName>
        <fullName evidence="5">ABC transporter permease</fullName>
    </recommendedName>
</protein>
<evidence type="ECO:0000313" key="3">
    <source>
        <dbReference type="EMBL" id="QOR71936.1"/>
    </source>
</evidence>
<dbReference type="GO" id="GO:0140359">
    <property type="term" value="F:ABC-type transporter activity"/>
    <property type="evidence" value="ECO:0007669"/>
    <property type="project" value="InterPro"/>
</dbReference>
<accession>A0A7M1SWG5</accession>
<feature type="transmembrane region" description="Helical" evidence="2">
    <location>
        <begin position="266"/>
        <end position="287"/>
    </location>
</feature>
<dbReference type="GO" id="GO:0005886">
    <property type="term" value="C:plasma membrane"/>
    <property type="evidence" value="ECO:0007669"/>
    <property type="project" value="UniProtKB-SubCell"/>
</dbReference>
<feature type="transmembrane region" description="Helical" evidence="2">
    <location>
        <begin position="43"/>
        <end position="61"/>
    </location>
</feature>
<evidence type="ECO:0000313" key="4">
    <source>
        <dbReference type="Proteomes" id="UP000593758"/>
    </source>
</evidence>
<name>A0A7M1SWG5_9MICO</name>
<gene>
    <name evidence="3" type="ORF">IM660_06695</name>
</gene>
<feature type="transmembrane region" description="Helical" evidence="2">
    <location>
        <begin position="115"/>
        <end position="145"/>
    </location>
</feature>
<keyword evidence="4" id="KW-1185">Reference proteome</keyword>